<keyword evidence="11" id="KW-0675">Receptor</keyword>
<evidence type="ECO:0000256" key="6">
    <source>
        <dbReference type="SAM" id="Coils"/>
    </source>
</evidence>
<dbReference type="Pfam" id="PF12729">
    <property type="entry name" value="4HB_MCP_1"/>
    <property type="match status" value="1"/>
</dbReference>
<evidence type="ECO:0000259" key="9">
    <source>
        <dbReference type="PROSITE" id="PS50111"/>
    </source>
</evidence>
<dbReference type="PROSITE" id="PS50111">
    <property type="entry name" value="CHEMOTAXIS_TRANSDUC_2"/>
    <property type="match status" value="1"/>
</dbReference>
<dbReference type="RefSeq" id="WP_048636150.1">
    <property type="nucleotide sequence ID" value="NZ_CGIG01000001.1"/>
</dbReference>
<keyword evidence="8" id="KW-0812">Transmembrane</keyword>
<reference evidence="12" key="1">
    <citation type="submission" date="2015-01" db="EMBL/GenBank/DDBJ databases">
        <authorList>
            <person name="Paterson Steve"/>
        </authorList>
    </citation>
    <scope>NUCLEOTIDE SEQUENCE [LARGE SCALE GENOMIC DNA]</scope>
    <source>
        <strain evidence="12">OBR1</strain>
    </source>
</reference>
<dbReference type="Proteomes" id="UP000044377">
    <property type="component" value="Unassembled WGS sequence"/>
</dbReference>
<evidence type="ECO:0000256" key="2">
    <source>
        <dbReference type="ARBA" id="ARBA00022500"/>
    </source>
</evidence>
<dbReference type="CDD" id="cd19411">
    <property type="entry name" value="MCP2201-like_sensor"/>
    <property type="match status" value="1"/>
</dbReference>
<dbReference type="InterPro" id="IPR024478">
    <property type="entry name" value="HlyB_4HB_MCP"/>
</dbReference>
<dbReference type="CDD" id="cd06225">
    <property type="entry name" value="HAMP"/>
    <property type="match status" value="1"/>
</dbReference>
<sequence>MKLADWRIGYRLGLGFSFLIFMVLAIGAIAVINLSDFNKKIDSIVSDTYPVTVEGNTLISTINDALLIYEQLFIFNTPEELDAGFTAIQGYISKIGPLLKGLQEVANDSESQRIIEDITKVRGEFLTTSQKFIKMIKANDRDGAINEYLTVTRYVQARYKSKVAEFVDYQNSKMIKARDSVTQSYNNVLIFLASSILLSIILGAAIAWLITRSVTRPLKEALDVAENVAQGDLTTQVRTFHRDETGQLLASLHKMNTNLKQIVTQVRGGAEAITTAATQIAAGNQDLSSRTEEQASSLEETAASMEQLTSTIRNTTDNTFQATELSAGASLTVEKSGEMMTAVKREMREISDSSQRMSDIINVIDSIAFQTNILALNAAVEAARAGEQGRGFAVVASEVRSLAQRSATSAKEIKELIAAAAQKIQNGMTLVESTSTTMTSLVSDVQSVNNIIGEIAQASREQSDGVNQINIAVGQIDTTTQQNAALVEQSATAARSMQDQAYSLMQMVSVFKLDATTTWRDNATKALPPAGNDADSHKQKTGEMQEGWASF</sequence>
<dbReference type="GO" id="GO:0007165">
    <property type="term" value="P:signal transduction"/>
    <property type="evidence" value="ECO:0007669"/>
    <property type="project" value="UniProtKB-KW"/>
</dbReference>
<evidence type="ECO:0000256" key="7">
    <source>
        <dbReference type="SAM" id="MobiDB-lite"/>
    </source>
</evidence>
<evidence type="ECO:0000256" key="4">
    <source>
        <dbReference type="ARBA" id="ARBA00029447"/>
    </source>
</evidence>
<feature type="domain" description="Methyl-accepting transducer" evidence="9">
    <location>
        <begin position="269"/>
        <end position="498"/>
    </location>
</feature>
<name>A0A0G4JQZ1_9GAMM</name>
<dbReference type="OrthoDB" id="8724574at2"/>
<feature type="transmembrane region" description="Helical" evidence="8">
    <location>
        <begin position="188"/>
        <end position="210"/>
    </location>
</feature>
<dbReference type="Pfam" id="PF00672">
    <property type="entry name" value="HAMP"/>
    <property type="match status" value="1"/>
</dbReference>
<dbReference type="PRINTS" id="PR00260">
    <property type="entry name" value="CHEMTRNSDUCR"/>
</dbReference>
<protein>
    <submittedName>
        <fullName evidence="11">Methyl-accepting chemotaxis protein I (Serine chemoreceptor protein)</fullName>
    </submittedName>
</protein>
<feature type="coiled-coil region" evidence="6">
    <location>
        <begin position="288"/>
        <end position="318"/>
    </location>
</feature>
<evidence type="ECO:0000256" key="5">
    <source>
        <dbReference type="PROSITE-ProRule" id="PRU00284"/>
    </source>
</evidence>
<evidence type="ECO:0000259" key="10">
    <source>
        <dbReference type="PROSITE" id="PS50885"/>
    </source>
</evidence>
<dbReference type="AlphaFoldDB" id="A0A0G4JQZ1"/>
<organism evidence="11 12">
    <name type="scientific">Brenneria goodwinii</name>
    <dbReference type="NCBI Taxonomy" id="1109412"/>
    <lineage>
        <taxon>Bacteria</taxon>
        <taxon>Pseudomonadati</taxon>
        <taxon>Pseudomonadota</taxon>
        <taxon>Gammaproteobacteria</taxon>
        <taxon>Enterobacterales</taxon>
        <taxon>Pectobacteriaceae</taxon>
        <taxon>Brenneria</taxon>
    </lineage>
</organism>
<dbReference type="FunFam" id="1.10.287.950:FF:000001">
    <property type="entry name" value="Methyl-accepting chemotaxis sensory transducer"/>
    <property type="match status" value="1"/>
</dbReference>
<dbReference type="SMART" id="SM00283">
    <property type="entry name" value="MA"/>
    <property type="match status" value="1"/>
</dbReference>
<dbReference type="GO" id="GO:0006935">
    <property type="term" value="P:chemotaxis"/>
    <property type="evidence" value="ECO:0007669"/>
    <property type="project" value="UniProtKB-KW"/>
</dbReference>
<keyword evidence="2" id="KW-0145">Chemotaxis</keyword>
<feature type="transmembrane region" description="Helical" evidence="8">
    <location>
        <begin position="12"/>
        <end position="34"/>
    </location>
</feature>
<comment type="subcellular location">
    <subcellularLocation>
        <location evidence="1">Membrane</location>
    </subcellularLocation>
</comment>
<dbReference type="InterPro" id="IPR004090">
    <property type="entry name" value="Chemotax_Me-accpt_rcpt"/>
</dbReference>
<dbReference type="STRING" id="1109412.BN1221_00715"/>
<dbReference type="InterPro" id="IPR051310">
    <property type="entry name" value="MCP_chemotaxis"/>
</dbReference>
<dbReference type="PANTHER" id="PTHR43531:SF5">
    <property type="entry name" value="METHYL-ACCEPTING CHEMOTAXIS PROTEIN III"/>
    <property type="match status" value="1"/>
</dbReference>
<dbReference type="Pfam" id="PF00015">
    <property type="entry name" value="MCPsignal"/>
    <property type="match status" value="1"/>
</dbReference>
<evidence type="ECO:0000256" key="3">
    <source>
        <dbReference type="ARBA" id="ARBA00023224"/>
    </source>
</evidence>
<keyword evidence="12" id="KW-1185">Reference proteome</keyword>
<proteinExistence type="inferred from homology"/>
<dbReference type="GO" id="GO:0005886">
    <property type="term" value="C:plasma membrane"/>
    <property type="evidence" value="ECO:0007669"/>
    <property type="project" value="TreeGrafter"/>
</dbReference>
<dbReference type="InterPro" id="IPR004089">
    <property type="entry name" value="MCPsignal_dom"/>
</dbReference>
<keyword evidence="8" id="KW-1133">Transmembrane helix</keyword>
<evidence type="ECO:0000313" key="12">
    <source>
        <dbReference type="Proteomes" id="UP000044377"/>
    </source>
</evidence>
<comment type="similarity">
    <text evidence="4">Belongs to the methyl-accepting chemotaxis (MCP) protein family.</text>
</comment>
<evidence type="ECO:0000256" key="8">
    <source>
        <dbReference type="SAM" id="Phobius"/>
    </source>
</evidence>
<feature type="domain" description="HAMP" evidence="10">
    <location>
        <begin position="212"/>
        <end position="264"/>
    </location>
</feature>
<dbReference type="PANTHER" id="PTHR43531">
    <property type="entry name" value="PROTEIN ICFG"/>
    <property type="match status" value="1"/>
</dbReference>
<dbReference type="CDD" id="cd11386">
    <property type="entry name" value="MCP_signal"/>
    <property type="match status" value="1"/>
</dbReference>
<dbReference type="PROSITE" id="PS50885">
    <property type="entry name" value="HAMP"/>
    <property type="match status" value="1"/>
</dbReference>
<feature type="region of interest" description="Disordered" evidence="7">
    <location>
        <begin position="523"/>
        <end position="551"/>
    </location>
</feature>
<dbReference type="SUPFAM" id="SSF58104">
    <property type="entry name" value="Methyl-accepting chemotaxis protein (MCP) signaling domain"/>
    <property type="match status" value="1"/>
</dbReference>
<dbReference type="GO" id="GO:0004888">
    <property type="term" value="F:transmembrane signaling receptor activity"/>
    <property type="evidence" value="ECO:0007669"/>
    <property type="project" value="InterPro"/>
</dbReference>
<keyword evidence="3 5" id="KW-0807">Transducer</keyword>
<accession>A0A0G4JQZ1</accession>
<dbReference type="InterPro" id="IPR003660">
    <property type="entry name" value="HAMP_dom"/>
</dbReference>
<dbReference type="SMART" id="SM00304">
    <property type="entry name" value="HAMP"/>
    <property type="match status" value="1"/>
</dbReference>
<feature type="compositionally biased region" description="Basic and acidic residues" evidence="7">
    <location>
        <begin position="534"/>
        <end position="543"/>
    </location>
</feature>
<evidence type="ECO:0000256" key="1">
    <source>
        <dbReference type="ARBA" id="ARBA00004370"/>
    </source>
</evidence>
<keyword evidence="8" id="KW-0472">Membrane</keyword>
<evidence type="ECO:0000313" key="11">
    <source>
        <dbReference type="EMBL" id="CPR14308.1"/>
    </source>
</evidence>
<dbReference type="InterPro" id="IPR047347">
    <property type="entry name" value="YvaQ-like_sensor"/>
</dbReference>
<gene>
    <name evidence="11" type="ORF">BN1221_00715</name>
</gene>
<keyword evidence="6" id="KW-0175">Coiled coil</keyword>
<dbReference type="Gene3D" id="1.10.287.950">
    <property type="entry name" value="Methyl-accepting chemotaxis protein"/>
    <property type="match status" value="1"/>
</dbReference>
<dbReference type="EMBL" id="CGIG01000001">
    <property type="protein sequence ID" value="CPR14308.1"/>
    <property type="molecule type" value="Genomic_DNA"/>
</dbReference>